<dbReference type="OrthoDB" id="9180579at2"/>
<proteinExistence type="predicted"/>
<dbReference type="EMBL" id="CABPRZ010000006">
    <property type="protein sequence ID" value="VVD94598.1"/>
    <property type="molecule type" value="Genomic_DNA"/>
</dbReference>
<evidence type="ECO:0000313" key="3">
    <source>
        <dbReference type="Proteomes" id="UP000414233"/>
    </source>
</evidence>
<gene>
    <name evidence="2" type="ORF">PTE30175_01734</name>
</gene>
<dbReference type="RefSeq" id="WP_150696667.1">
    <property type="nucleotide sequence ID" value="NZ_CABPRZ010000006.1"/>
</dbReference>
<feature type="domain" description="UGSC-like" evidence="1">
    <location>
        <begin position="35"/>
        <end position="188"/>
    </location>
</feature>
<sequence>MSTFTIPDENVVSCGDMSCEFLVNPIPRPKPPAIKVNTTPENREIVFVDNNKPNSIAILRGAQAILRARGVPVREEIKVKLNASISLDEAELNDLVSRGGLIFCGVSDCGSCSASSALDSILLQQRGAAGVAVLTRPFSSQLERVGTYYETDRPVPLVVLDHPMQNLSPDEIMARSTALADSAQAILESVEKSA</sequence>
<protein>
    <recommendedName>
        <fullName evidence="1">UGSC-like domain-containing protein</fullName>
    </recommendedName>
</protein>
<organism evidence="2 3">
    <name type="scientific">Pandoraea terrae</name>
    <dbReference type="NCBI Taxonomy" id="1537710"/>
    <lineage>
        <taxon>Bacteria</taxon>
        <taxon>Pseudomonadati</taxon>
        <taxon>Pseudomonadota</taxon>
        <taxon>Betaproteobacteria</taxon>
        <taxon>Burkholderiales</taxon>
        <taxon>Burkholderiaceae</taxon>
        <taxon>Pandoraea</taxon>
    </lineage>
</organism>
<dbReference type="AlphaFoldDB" id="A0A5E4U6B2"/>
<dbReference type="InterPro" id="IPR057767">
    <property type="entry name" value="UGSC-like_dom"/>
</dbReference>
<evidence type="ECO:0000259" key="1">
    <source>
        <dbReference type="Pfam" id="PF24696"/>
    </source>
</evidence>
<name>A0A5E4U6B2_9BURK</name>
<accession>A0A5E4U6B2</accession>
<dbReference type="Proteomes" id="UP000414233">
    <property type="component" value="Unassembled WGS sequence"/>
</dbReference>
<evidence type="ECO:0000313" key="2">
    <source>
        <dbReference type="EMBL" id="VVD94598.1"/>
    </source>
</evidence>
<dbReference type="Pfam" id="PF24696">
    <property type="entry name" value="UGSC"/>
    <property type="match status" value="1"/>
</dbReference>
<reference evidence="2 3" key="1">
    <citation type="submission" date="2019-08" db="EMBL/GenBank/DDBJ databases">
        <authorList>
            <person name="Peeters C."/>
        </authorList>
    </citation>
    <scope>NUCLEOTIDE SEQUENCE [LARGE SCALE GENOMIC DNA]</scope>
    <source>
        <strain evidence="2 3">LMG 30175</strain>
    </source>
</reference>
<keyword evidence="3" id="KW-1185">Reference proteome</keyword>